<dbReference type="EMBL" id="VFPP01000001">
    <property type="protein sequence ID" value="TQM78435.1"/>
    <property type="molecule type" value="Genomic_DNA"/>
</dbReference>
<reference evidence="2 3" key="1">
    <citation type="submission" date="2019-06" db="EMBL/GenBank/DDBJ databases">
        <title>Sequencing the genomes of 1000 actinobacteria strains.</title>
        <authorList>
            <person name="Klenk H.-P."/>
        </authorList>
    </citation>
    <scope>NUCLEOTIDE SEQUENCE [LARGE SCALE GENOMIC DNA]</scope>
    <source>
        <strain evidence="2 3">DSM 45456</strain>
    </source>
</reference>
<dbReference type="OrthoDB" id="5937513at2"/>
<protein>
    <submittedName>
        <fullName evidence="2">Uncharacterized protein</fullName>
    </submittedName>
</protein>
<evidence type="ECO:0000313" key="3">
    <source>
        <dbReference type="Proteomes" id="UP000316628"/>
    </source>
</evidence>
<dbReference type="RefSeq" id="WP_141975169.1">
    <property type="nucleotide sequence ID" value="NZ_VFPP01000001.1"/>
</dbReference>
<proteinExistence type="predicted"/>
<gene>
    <name evidence="2" type="ORF">FHX81_0704</name>
</gene>
<feature type="compositionally biased region" description="Basic and acidic residues" evidence="1">
    <location>
        <begin position="158"/>
        <end position="170"/>
    </location>
</feature>
<comment type="caution">
    <text evidence="2">The sequence shown here is derived from an EMBL/GenBank/DDBJ whole genome shotgun (WGS) entry which is preliminary data.</text>
</comment>
<keyword evidence="3" id="KW-1185">Reference proteome</keyword>
<evidence type="ECO:0000256" key="1">
    <source>
        <dbReference type="SAM" id="MobiDB-lite"/>
    </source>
</evidence>
<dbReference type="AlphaFoldDB" id="A0A543J6H7"/>
<organism evidence="2 3">
    <name type="scientific">Saccharothrix saharensis</name>
    <dbReference type="NCBI Taxonomy" id="571190"/>
    <lineage>
        <taxon>Bacteria</taxon>
        <taxon>Bacillati</taxon>
        <taxon>Actinomycetota</taxon>
        <taxon>Actinomycetes</taxon>
        <taxon>Pseudonocardiales</taxon>
        <taxon>Pseudonocardiaceae</taxon>
        <taxon>Saccharothrix</taxon>
    </lineage>
</organism>
<feature type="region of interest" description="Disordered" evidence="1">
    <location>
        <begin position="140"/>
        <end position="177"/>
    </location>
</feature>
<name>A0A543J6H7_9PSEU</name>
<accession>A0A543J6H7</accession>
<evidence type="ECO:0000313" key="2">
    <source>
        <dbReference type="EMBL" id="TQM78435.1"/>
    </source>
</evidence>
<sequence>MPNTSVLAEPAAVKILMVTDSTASFDRADFGLATLVDVLEAPPGPWVRFEVTKAHREANLPALTADLPAFRFDEHDLAQYDQIWLFGVARAPRPPLDQTELRALAEFMDGGGGVFATGDHEDLGVSLCGDLPRVRSMRRWHWPEPGPNGEPVAPSIDGPDRNDTLSEGHDPLFQLNDQSDDIPQVITPRMYATSDSPKWAHQAYPHPLLCGPRGTIRVLPDHPHEGECYVPDDLTRSFTFDGYEMTEYPAGLAPEVVAWSTINARAAALDPRKGRLDASTFGAIGAYDGHQVGVGRVSVDATWHHFFNVNLVGDPTVPEDPVKSVGFAASASGRAAYEEIKAYYRNIAVWLARPATQEAMWWRAVWATRWHHQVAMDLRPALMGAPERLDLAELLRIGTDVRQVLTATVTKADTLQWAGRYGVGAVDAGLWETVRPHLDPWRPRAGDEEAGHLPNLVLSLLPELVLDAVLGAVVYAVASAFPEPTPDARDRAGAVDWAATVRPHLDRALDVVAEQVQRTDARLRSLGDTLATARRSGD</sequence>
<dbReference type="Proteomes" id="UP000316628">
    <property type="component" value="Unassembled WGS sequence"/>
</dbReference>